<feature type="coiled-coil region" evidence="1">
    <location>
        <begin position="49"/>
        <end position="83"/>
    </location>
</feature>
<accession>A0A0G0M1D5</accession>
<sequence>MNPYYSRYYTFIKPIIRDKRVKTYAPLIFSLILSIIFAIFAIKPSLAAIASLQKSIAEKKEVLSKLETKANNLSEGRKNYQNLSDNGKQKLEKLIPNKTDISGLVNALTSLANENQASISGLQFQPTVLTGTPKVLVNNTKLDEVSFTLNITGTYQNTVSLLDALNFTSRLLILSSVTMNKQEGTALTTTINGKAFVLK</sequence>
<name>A0A0G0M1D5_9BACT</name>
<dbReference type="GO" id="GO:0043107">
    <property type="term" value="P:type IV pilus-dependent motility"/>
    <property type="evidence" value="ECO:0007669"/>
    <property type="project" value="InterPro"/>
</dbReference>
<dbReference type="InterPro" id="IPR014717">
    <property type="entry name" value="Transl_elong_EF1B/ribsomal_bS6"/>
</dbReference>
<evidence type="ECO:0008006" key="5">
    <source>
        <dbReference type="Google" id="ProtNLM"/>
    </source>
</evidence>
<dbReference type="AlphaFoldDB" id="A0A0G0M1D5"/>
<dbReference type="InterPro" id="IPR007445">
    <property type="entry name" value="PilO"/>
</dbReference>
<dbReference type="EMBL" id="LBUP01000001">
    <property type="protein sequence ID" value="KKQ67494.1"/>
    <property type="molecule type" value="Genomic_DNA"/>
</dbReference>
<protein>
    <recommendedName>
        <fullName evidence="5">Pilus assembly protein, PilO</fullName>
    </recommendedName>
</protein>
<evidence type="ECO:0000256" key="1">
    <source>
        <dbReference type="SAM" id="Coils"/>
    </source>
</evidence>
<keyword evidence="2" id="KW-1133">Transmembrane helix</keyword>
<keyword evidence="2" id="KW-0472">Membrane</keyword>
<organism evidence="3 4">
    <name type="scientific">Candidatus Daviesbacteria bacterium GW2011_GWA2_38_24</name>
    <dbReference type="NCBI Taxonomy" id="1618422"/>
    <lineage>
        <taxon>Bacteria</taxon>
        <taxon>Candidatus Daviesiibacteriota</taxon>
    </lineage>
</organism>
<dbReference type="Pfam" id="PF04350">
    <property type="entry name" value="PilO"/>
    <property type="match status" value="1"/>
</dbReference>
<dbReference type="GO" id="GO:0043683">
    <property type="term" value="P:type IV pilus assembly"/>
    <property type="evidence" value="ECO:0007669"/>
    <property type="project" value="InterPro"/>
</dbReference>
<dbReference type="Proteomes" id="UP000034235">
    <property type="component" value="Unassembled WGS sequence"/>
</dbReference>
<reference evidence="3 4" key="1">
    <citation type="journal article" date="2015" name="Nature">
        <title>rRNA introns, odd ribosomes, and small enigmatic genomes across a large radiation of phyla.</title>
        <authorList>
            <person name="Brown C.T."/>
            <person name="Hug L.A."/>
            <person name="Thomas B.C."/>
            <person name="Sharon I."/>
            <person name="Castelle C.J."/>
            <person name="Singh A."/>
            <person name="Wilkins M.J."/>
            <person name="Williams K.H."/>
            <person name="Banfield J.F."/>
        </authorList>
    </citation>
    <scope>NUCLEOTIDE SEQUENCE [LARGE SCALE GENOMIC DNA]</scope>
</reference>
<dbReference type="Gene3D" id="3.30.70.60">
    <property type="match status" value="1"/>
</dbReference>
<feature type="transmembrane region" description="Helical" evidence="2">
    <location>
        <begin position="21"/>
        <end position="42"/>
    </location>
</feature>
<keyword evidence="2" id="KW-0812">Transmembrane</keyword>
<gene>
    <name evidence="3" type="ORF">US86_C0001G0421</name>
</gene>
<comment type="caution">
    <text evidence="3">The sequence shown here is derived from an EMBL/GenBank/DDBJ whole genome shotgun (WGS) entry which is preliminary data.</text>
</comment>
<proteinExistence type="predicted"/>
<evidence type="ECO:0000313" key="4">
    <source>
        <dbReference type="Proteomes" id="UP000034235"/>
    </source>
</evidence>
<evidence type="ECO:0000313" key="3">
    <source>
        <dbReference type="EMBL" id="KKQ67494.1"/>
    </source>
</evidence>
<evidence type="ECO:0000256" key="2">
    <source>
        <dbReference type="SAM" id="Phobius"/>
    </source>
</evidence>
<keyword evidence="1" id="KW-0175">Coiled coil</keyword>